<evidence type="ECO:0000256" key="1">
    <source>
        <dbReference type="ARBA" id="ARBA00022490"/>
    </source>
</evidence>
<organism evidence="9 10">
    <name type="scientific">Selenomonas timonae</name>
    <dbReference type="NCBI Taxonomy" id="2754044"/>
    <lineage>
        <taxon>Bacteria</taxon>
        <taxon>Bacillati</taxon>
        <taxon>Bacillota</taxon>
        <taxon>Negativicutes</taxon>
        <taxon>Selenomonadales</taxon>
        <taxon>Selenomonadaceae</taxon>
        <taxon>Selenomonas</taxon>
    </lineage>
</organism>
<dbReference type="GO" id="GO:0006308">
    <property type="term" value="P:DNA catabolic process"/>
    <property type="evidence" value="ECO:0007669"/>
    <property type="project" value="UniProtKB-UniRule"/>
</dbReference>
<keyword evidence="3 5" id="KW-0378">Hydrolase</keyword>
<gene>
    <name evidence="5 9" type="primary">xseA</name>
    <name evidence="9" type="ORF">H1B31_07520</name>
</gene>
<comment type="subcellular location">
    <subcellularLocation>
        <location evidence="5 6">Cytoplasm</location>
    </subcellularLocation>
</comment>
<evidence type="ECO:0000259" key="8">
    <source>
        <dbReference type="Pfam" id="PF13742"/>
    </source>
</evidence>
<protein>
    <recommendedName>
        <fullName evidence="5">Exodeoxyribonuclease 7 large subunit</fullName>
        <ecNumber evidence="5">3.1.11.6</ecNumber>
    </recommendedName>
    <alternativeName>
        <fullName evidence="5">Exodeoxyribonuclease VII large subunit</fullName>
        <shortName evidence="5">Exonuclease VII large subunit</shortName>
    </alternativeName>
</protein>
<keyword evidence="1 5" id="KW-0963">Cytoplasm</keyword>
<comment type="similarity">
    <text evidence="5 6">Belongs to the XseA family.</text>
</comment>
<dbReference type="GO" id="GO:0003676">
    <property type="term" value="F:nucleic acid binding"/>
    <property type="evidence" value="ECO:0007669"/>
    <property type="project" value="InterPro"/>
</dbReference>
<dbReference type="InterPro" id="IPR025824">
    <property type="entry name" value="OB-fold_nuc-bd_dom"/>
</dbReference>
<dbReference type="Pfam" id="PF13742">
    <property type="entry name" value="tRNA_anti_2"/>
    <property type="match status" value="1"/>
</dbReference>
<comment type="function">
    <text evidence="5">Bidirectionally degrades single-stranded DNA into large acid-insoluble oligonucleotides, which are then degraded further into small acid-soluble oligonucleotides.</text>
</comment>
<evidence type="ECO:0000259" key="7">
    <source>
        <dbReference type="Pfam" id="PF02601"/>
    </source>
</evidence>
<dbReference type="EC" id="3.1.11.6" evidence="5"/>
<keyword evidence="4 5" id="KW-0269">Exonuclease</keyword>
<proteinExistence type="inferred from homology"/>
<feature type="domain" description="OB-fold nucleic acid binding" evidence="8">
    <location>
        <begin position="5"/>
        <end position="98"/>
    </location>
</feature>
<accession>A0A7G7VHZ3</accession>
<dbReference type="CDD" id="cd04489">
    <property type="entry name" value="ExoVII_LU_OBF"/>
    <property type="match status" value="1"/>
</dbReference>
<dbReference type="GO" id="GO:0005737">
    <property type="term" value="C:cytoplasm"/>
    <property type="evidence" value="ECO:0007669"/>
    <property type="project" value="UniProtKB-SubCell"/>
</dbReference>
<dbReference type="PANTHER" id="PTHR30008">
    <property type="entry name" value="EXODEOXYRIBONUCLEASE 7 LARGE SUBUNIT"/>
    <property type="match status" value="1"/>
</dbReference>
<dbReference type="RefSeq" id="WP_185979865.1">
    <property type="nucleotide sequence ID" value="NZ_CP060204.1"/>
</dbReference>
<dbReference type="EMBL" id="CP060204">
    <property type="protein sequence ID" value="QNH53736.1"/>
    <property type="molecule type" value="Genomic_DNA"/>
</dbReference>
<dbReference type="AlphaFoldDB" id="A0A7G7VHZ3"/>
<evidence type="ECO:0000256" key="4">
    <source>
        <dbReference type="ARBA" id="ARBA00022839"/>
    </source>
</evidence>
<dbReference type="NCBIfam" id="TIGR00237">
    <property type="entry name" value="xseA"/>
    <property type="match status" value="1"/>
</dbReference>
<dbReference type="GO" id="GO:0008855">
    <property type="term" value="F:exodeoxyribonuclease VII activity"/>
    <property type="evidence" value="ECO:0007669"/>
    <property type="project" value="UniProtKB-UniRule"/>
</dbReference>
<keyword evidence="2 5" id="KW-0540">Nuclease</keyword>
<dbReference type="GO" id="GO:0009318">
    <property type="term" value="C:exodeoxyribonuclease VII complex"/>
    <property type="evidence" value="ECO:0007669"/>
    <property type="project" value="UniProtKB-UniRule"/>
</dbReference>
<keyword evidence="10" id="KW-1185">Reference proteome</keyword>
<evidence type="ECO:0000313" key="10">
    <source>
        <dbReference type="Proteomes" id="UP000515480"/>
    </source>
</evidence>
<evidence type="ECO:0000313" key="9">
    <source>
        <dbReference type="EMBL" id="QNH53736.1"/>
    </source>
</evidence>
<sequence>MTVHSVSDVTHYIKGMFEGEAILSDILIRGEVSNFKRYPSGHCYFTLKDAGASMKCVMFNGYARNLRFTPENGMQVIAGGSVSVYERDGVYQLYVNSLTPEGAGALALAFEQLKEKLYAEGLFDEVHKKPLPRFPKRIGIVTSSAGAVLRDIHKVAKSRWPNVQLILHPVLVQGTEAAEQIAAAIRFFNEKYPVDVLIVGRGGGSAEDLWAFNEEPVVRAIYASRIPVISAVGHETDTTLADFVSDRRAATPSQAAEFAVPDAGELNQYAAGLLARLHAGRRRAVEQQRSRLSALTERPWCRNPTLLLAGAAQRTDRATERLHRAAKDARTSARHRLELLLKRLELLNPVQILYRGFSTVEKDGKAVSRAKDLSVGDHLKITFADGKISAIVEAKEKQHGA</sequence>
<reference evidence="9 10" key="1">
    <citation type="submission" date="2020-07" db="EMBL/GenBank/DDBJ databases">
        <title>Complete genome and description of Selenomonas timonensis sp. nov., a new bacterium isolated from a gingivitis subject.</title>
        <authorList>
            <person name="Antezack A."/>
        </authorList>
    </citation>
    <scope>NUCLEOTIDE SEQUENCE [LARGE SCALE GENOMIC DNA]</scope>
    <source>
        <strain evidence="9 10">Marseille-Q3039</strain>
    </source>
</reference>
<evidence type="ECO:0000256" key="2">
    <source>
        <dbReference type="ARBA" id="ARBA00022722"/>
    </source>
</evidence>
<dbReference type="HAMAP" id="MF_00378">
    <property type="entry name" value="Exonuc_7_L"/>
    <property type="match status" value="1"/>
</dbReference>
<dbReference type="InterPro" id="IPR020579">
    <property type="entry name" value="Exonuc_VII_lsu_C"/>
</dbReference>
<feature type="domain" description="Exonuclease VII large subunit C-terminal" evidence="7">
    <location>
        <begin position="122"/>
        <end position="339"/>
    </location>
</feature>
<evidence type="ECO:0000256" key="3">
    <source>
        <dbReference type="ARBA" id="ARBA00022801"/>
    </source>
</evidence>
<comment type="subunit">
    <text evidence="5">Heterooligomer composed of large and small subunits.</text>
</comment>
<dbReference type="KEGG" id="stim:H1B31_07520"/>
<evidence type="ECO:0000256" key="6">
    <source>
        <dbReference type="RuleBase" id="RU004355"/>
    </source>
</evidence>
<dbReference type="Proteomes" id="UP000515480">
    <property type="component" value="Chromosome"/>
</dbReference>
<comment type="catalytic activity">
    <reaction evidence="5 6">
        <text>Exonucleolytic cleavage in either 5'- to 3'- or 3'- to 5'-direction to yield nucleoside 5'-phosphates.</text>
        <dbReference type="EC" id="3.1.11.6"/>
    </reaction>
</comment>
<dbReference type="PANTHER" id="PTHR30008:SF0">
    <property type="entry name" value="EXODEOXYRIBONUCLEASE 7 LARGE SUBUNIT"/>
    <property type="match status" value="1"/>
</dbReference>
<dbReference type="Pfam" id="PF02601">
    <property type="entry name" value="Exonuc_VII_L"/>
    <property type="match status" value="1"/>
</dbReference>
<name>A0A7G7VHZ3_9FIRM</name>
<dbReference type="InterPro" id="IPR003753">
    <property type="entry name" value="Exonuc_VII_L"/>
</dbReference>
<evidence type="ECO:0000256" key="5">
    <source>
        <dbReference type="HAMAP-Rule" id="MF_00378"/>
    </source>
</evidence>